<dbReference type="SUPFAM" id="SSF144059">
    <property type="entry name" value="ImpE-like"/>
    <property type="match status" value="1"/>
</dbReference>
<name>A0A841HI96_9GAMM</name>
<dbReference type="Proteomes" id="UP000588068">
    <property type="component" value="Unassembled WGS sequence"/>
</dbReference>
<comment type="caution">
    <text evidence="1">The sequence shown here is derived from an EMBL/GenBank/DDBJ whole genome shotgun (WGS) entry which is preliminary data.</text>
</comment>
<gene>
    <name evidence="1" type="ORF">HNQ60_000814</name>
</gene>
<dbReference type="AlphaFoldDB" id="A0A841HI96"/>
<dbReference type="EMBL" id="JACHHZ010000001">
    <property type="protein sequence ID" value="MBB6091968.1"/>
    <property type="molecule type" value="Genomic_DNA"/>
</dbReference>
<dbReference type="PIRSF" id="PIRSF029288">
    <property type="entry name" value="SciE_ImpE"/>
    <property type="match status" value="1"/>
</dbReference>
<protein>
    <submittedName>
        <fullName evidence="1">Type VI secretion system protein ImpE</fullName>
    </submittedName>
</protein>
<keyword evidence="2" id="KW-1185">Reference proteome</keyword>
<accession>A0A841HI96</accession>
<organism evidence="1 2">
    <name type="scientific">Povalibacter uvarum</name>
    <dbReference type="NCBI Taxonomy" id="732238"/>
    <lineage>
        <taxon>Bacteria</taxon>
        <taxon>Pseudomonadati</taxon>
        <taxon>Pseudomonadota</taxon>
        <taxon>Gammaproteobacteria</taxon>
        <taxon>Steroidobacterales</taxon>
        <taxon>Steroidobacteraceae</taxon>
        <taxon>Povalibacter</taxon>
    </lineage>
</organism>
<sequence length="266" mass="29253">MSPEESVRAGNLSQALQDLQQRVRGNPGDFKSRIFLYQLLAVLGQWERAATQLKVASDLDPSTLILAQIGRQALQAEQLRARVFAGGTTPLLMGEPEGWIALLLEALRLSAEGHYEKAAELRGQALEGAPTTPGTINGEKFEWIADADSRIGPCLEVIVDGKYFWVPFSKIKSLRMEPPADLQDTVWLQTIVTWTNQGQVPALIPTRYVGSESGDDIVKLSRRTDWTAHPADTYFGLGQRMFATDAGEYPLLEVREIVFNAEAAGG</sequence>
<evidence type="ECO:0000313" key="2">
    <source>
        <dbReference type="Proteomes" id="UP000588068"/>
    </source>
</evidence>
<dbReference type="Pfam" id="PF07024">
    <property type="entry name" value="ImpE"/>
    <property type="match status" value="1"/>
</dbReference>
<dbReference type="RefSeq" id="WP_184329731.1">
    <property type="nucleotide sequence ID" value="NZ_JACHHZ010000001.1"/>
</dbReference>
<evidence type="ECO:0000313" key="1">
    <source>
        <dbReference type="EMBL" id="MBB6091968.1"/>
    </source>
</evidence>
<dbReference type="InterPro" id="IPR011990">
    <property type="entry name" value="TPR-like_helical_dom_sf"/>
</dbReference>
<proteinExistence type="predicted"/>
<reference evidence="1 2" key="1">
    <citation type="submission" date="2020-08" db="EMBL/GenBank/DDBJ databases">
        <title>Genomic Encyclopedia of Type Strains, Phase IV (KMG-IV): sequencing the most valuable type-strain genomes for metagenomic binning, comparative biology and taxonomic classification.</title>
        <authorList>
            <person name="Goeker M."/>
        </authorList>
    </citation>
    <scope>NUCLEOTIDE SEQUENCE [LARGE SCALE GENOMIC DNA]</scope>
    <source>
        <strain evidence="1 2">DSM 26723</strain>
    </source>
</reference>
<dbReference type="Gene3D" id="1.25.40.10">
    <property type="entry name" value="Tetratricopeptide repeat domain"/>
    <property type="match status" value="1"/>
</dbReference>
<dbReference type="InterPro" id="IPR009211">
    <property type="entry name" value="TagJ"/>
</dbReference>